<proteinExistence type="predicted"/>
<comment type="caution">
    <text evidence="2">The sequence shown here is derived from an EMBL/GenBank/DDBJ whole genome shotgun (WGS) entry which is preliminary data.</text>
</comment>
<gene>
    <name evidence="2" type="ORF">MtrunA17_Chr7g0259801</name>
</gene>
<dbReference type="EMBL" id="PSQE01000007">
    <property type="protein sequence ID" value="RHN48071.1"/>
    <property type="molecule type" value="Genomic_DNA"/>
</dbReference>
<name>A0A396H6D1_MEDTR</name>
<feature type="region of interest" description="Disordered" evidence="1">
    <location>
        <begin position="1"/>
        <end position="56"/>
    </location>
</feature>
<evidence type="ECO:0000313" key="3">
    <source>
        <dbReference type="Proteomes" id="UP000265566"/>
    </source>
</evidence>
<protein>
    <submittedName>
        <fullName evidence="2">Uncharacterized protein</fullName>
    </submittedName>
</protein>
<reference evidence="3" key="1">
    <citation type="journal article" date="2018" name="Nat. Plants">
        <title>Whole-genome landscape of Medicago truncatula symbiotic genes.</title>
        <authorList>
            <person name="Pecrix Y."/>
            <person name="Staton S.E."/>
            <person name="Sallet E."/>
            <person name="Lelandais-Briere C."/>
            <person name="Moreau S."/>
            <person name="Carrere S."/>
            <person name="Blein T."/>
            <person name="Jardinaud M.F."/>
            <person name="Latrasse D."/>
            <person name="Zouine M."/>
            <person name="Zahm M."/>
            <person name="Kreplak J."/>
            <person name="Mayjonade B."/>
            <person name="Satge C."/>
            <person name="Perez M."/>
            <person name="Cauet S."/>
            <person name="Marande W."/>
            <person name="Chantry-Darmon C."/>
            <person name="Lopez-Roques C."/>
            <person name="Bouchez O."/>
            <person name="Berard A."/>
            <person name="Debelle F."/>
            <person name="Munos S."/>
            <person name="Bendahmane A."/>
            <person name="Berges H."/>
            <person name="Niebel A."/>
            <person name="Buitink J."/>
            <person name="Frugier F."/>
            <person name="Benhamed M."/>
            <person name="Crespi M."/>
            <person name="Gouzy J."/>
            <person name="Gamas P."/>
        </authorList>
    </citation>
    <scope>NUCLEOTIDE SEQUENCE [LARGE SCALE GENOMIC DNA]</scope>
    <source>
        <strain evidence="3">cv. Jemalong A17</strain>
    </source>
</reference>
<accession>A0A396H6D1</accession>
<dbReference type="Proteomes" id="UP000265566">
    <property type="component" value="Chromosome 7"/>
</dbReference>
<feature type="compositionally biased region" description="Polar residues" evidence="1">
    <location>
        <begin position="1"/>
        <end position="17"/>
    </location>
</feature>
<evidence type="ECO:0000256" key="1">
    <source>
        <dbReference type="SAM" id="MobiDB-lite"/>
    </source>
</evidence>
<evidence type="ECO:0000313" key="2">
    <source>
        <dbReference type="EMBL" id="RHN48071.1"/>
    </source>
</evidence>
<organism evidence="2 3">
    <name type="scientific">Medicago truncatula</name>
    <name type="common">Barrel medic</name>
    <name type="synonym">Medicago tribuloides</name>
    <dbReference type="NCBI Taxonomy" id="3880"/>
    <lineage>
        <taxon>Eukaryota</taxon>
        <taxon>Viridiplantae</taxon>
        <taxon>Streptophyta</taxon>
        <taxon>Embryophyta</taxon>
        <taxon>Tracheophyta</taxon>
        <taxon>Spermatophyta</taxon>
        <taxon>Magnoliopsida</taxon>
        <taxon>eudicotyledons</taxon>
        <taxon>Gunneridae</taxon>
        <taxon>Pentapetalae</taxon>
        <taxon>rosids</taxon>
        <taxon>fabids</taxon>
        <taxon>Fabales</taxon>
        <taxon>Fabaceae</taxon>
        <taxon>Papilionoideae</taxon>
        <taxon>50 kb inversion clade</taxon>
        <taxon>NPAAA clade</taxon>
        <taxon>Hologalegina</taxon>
        <taxon>IRL clade</taxon>
        <taxon>Trifolieae</taxon>
        <taxon>Medicago</taxon>
    </lineage>
</organism>
<dbReference type="AlphaFoldDB" id="A0A396H6D1"/>
<sequence>MNDQTAPLNDQAPQVTTEPPPVQNDLTETAQLAEPANNVAPIVPTKSRHKKSKTVASKYLSAKPKNVKTRDVNSLSEVVEPVNNYVSAQAANHNVNAQAAKVHRKKKHAEMVYDVNHLKKKAKTIMTWHGRRCEPSNQLSAAKVPKYNLNNLRRSGRTCYFGPQPKPGAAGTMETNPIEIGKEDGELTQEN</sequence>
<feature type="region of interest" description="Disordered" evidence="1">
    <location>
        <begin position="159"/>
        <end position="191"/>
    </location>
</feature>
<dbReference type="Gramene" id="rna42743">
    <property type="protein sequence ID" value="RHN48071.1"/>
    <property type="gene ID" value="gene42743"/>
</dbReference>